<evidence type="ECO:0000256" key="2">
    <source>
        <dbReference type="ARBA" id="ARBA00022723"/>
    </source>
</evidence>
<evidence type="ECO:0000313" key="8">
    <source>
        <dbReference type="Proteomes" id="UP000019118"/>
    </source>
</evidence>
<dbReference type="PROSITE" id="PS51805">
    <property type="entry name" value="EPHD"/>
    <property type="match status" value="1"/>
</dbReference>
<organism evidence="7 8">
    <name type="scientific">Dendroctonus ponderosae</name>
    <name type="common">Mountain pine beetle</name>
    <dbReference type="NCBI Taxonomy" id="77166"/>
    <lineage>
        <taxon>Eukaryota</taxon>
        <taxon>Metazoa</taxon>
        <taxon>Ecdysozoa</taxon>
        <taxon>Arthropoda</taxon>
        <taxon>Hexapoda</taxon>
        <taxon>Insecta</taxon>
        <taxon>Pterygota</taxon>
        <taxon>Neoptera</taxon>
        <taxon>Endopterygota</taxon>
        <taxon>Coleoptera</taxon>
        <taxon>Polyphaga</taxon>
        <taxon>Cucujiformia</taxon>
        <taxon>Curculionidae</taxon>
        <taxon>Scolytinae</taxon>
        <taxon>Dendroctonus</taxon>
    </lineage>
</organism>
<feature type="compositionally biased region" description="Basic residues" evidence="5">
    <location>
        <begin position="713"/>
        <end position="722"/>
    </location>
</feature>
<feature type="compositionally biased region" description="Basic and acidic residues" evidence="5">
    <location>
        <begin position="724"/>
        <end position="734"/>
    </location>
</feature>
<keyword evidence="3" id="KW-0863">Zinc-finger</keyword>
<protein>
    <recommendedName>
        <fullName evidence="6">PHD-type domain-containing protein</fullName>
    </recommendedName>
</protein>
<dbReference type="EnsemblMetazoa" id="XM_019905295.1">
    <property type="protein sequence ID" value="XP_019760854.1"/>
    <property type="gene ID" value="LOC109538183"/>
</dbReference>
<feature type="region of interest" description="Disordered" evidence="5">
    <location>
        <begin position="678"/>
        <end position="761"/>
    </location>
</feature>
<proteinExistence type="predicted"/>
<sequence length="1053" mass="115475">MSGGPPHHPHNRHVPPTNSAWNHLQVPTYFQRQPQVAHMQAEHTLIHQPTWHTPTTTEAMKLIPHTQMLNDMFKTESLFPRDCVDLSLTRNVKKPFLGGQNGELPSAPAAISLSVRDANKINSLPPGMLDIQAVELVKCASPNVKSAISPSSIRGPSMSPGMKAASPGLLSSGATMKSLSPGRKSLSPGPVASGINLASNLMLPTVAPTLPVADLGKNQKRSNIRVDSILERLNTIPDRTFPFHDIKNDHPATAVSAPTTVQEKSQPEKLNSQNPSVIVQTASNFDENSNSSGTTNVPTPKEEDSASMHSNEDSLDSTKSRRKRKPSKTVRVNKDDEIKFEKDISYEAAPTDVLIINNHKGEPANLSQHSNPASIATILEGTTVKLPERLEKTTDEVDGPVAIKSRRKASSESETIDNIAAMVQEGLKERKTLADDDKVHEEPNAKIGTDALEKDVDMPIDHNLEDAKIEIKSIPAAKDLTMVAADITVRTLFPRNINIVLESMIYFFKPVPVANPETSLLITVTDFAEKETEISEDISKSVPVDTVDGIDMNHDCKRVNMETMNSSVVSPSKPVTISVIQNKEKLEEALAAENSAALVADLVENPPVTVPPVPRGQTPVPKNASNTNFVEVENKLEEMFAGIVENHVDSPSKLPLEPLKNDLTLGLTDDRLDDVGAPLKEARDYEVTNRSDEPLYTNHEVKNEEENDDRKPVSKKARRSRLLSRSDNEGDVPMKKKKLTKTKGTVHKKPSRPCMSKKPSIPVIPKLPIKVSNMDVVKDIYSYDSGSNASSSKSRGPFLQIRGPRDSPLSVSVVNTPLTGDEDAEKKTIKNKKFHDDSEYRHKVRSKGLHCSTLSNKYDAERKDASWICAFCKRGPHASEFTGPSVATEVPPPGDLFGPYFITNQCPEFEKRLDDVFDRQFKSRKISKALDAAAAAANSKSKKAKRKLEPSVDSTDLYLGITDTGNNTFEVWVHEDCMVWSPGVYLVGPKIAGLEEAVWTCSNLPCSGCGLKGANVTCVKRGCLSSSHVCCARKSHWQLDEANFKAYCPEHLR</sequence>
<dbReference type="InterPro" id="IPR034732">
    <property type="entry name" value="EPHD"/>
</dbReference>
<evidence type="ECO:0000256" key="1">
    <source>
        <dbReference type="ARBA" id="ARBA00022553"/>
    </source>
</evidence>
<reference evidence="7" key="2">
    <citation type="submission" date="2024-08" db="UniProtKB">
        <authorList>
            <consortium name="EnsemblMetazoa"/>
        </authorList>
    </citation>
    <scope>IDENTIFICATION</scope>
</reference>
<feature type="region of interest" description="Disordered" evidence="5">
    <location>
        <begin position="784"/>
        <end position="817"/>
    </location>
</feature>
<dbReference type="PANTHER" id="PTHR14955">
    <property type="entry name" value="RETINOIC ACID INDUCED 1/TRANSCRIPTION FACTOR 20"/>
    <property type="match status" value="1"/>
</dbReference>
<keyword evidence="1" id="KW-0597">Phosphoprotein</keyword>
<dbReference type="PANTHER" id="PTHR14955:SF4">
    <property type="entry name" value="PHD-TYPE DOMAIN-CONTAINING PROTEIN"/>
    <property type="match status" value="1"/>
</dbReference>
<evidence type="ECO:0000256" key="3">
    <source>
        <dbReference type="ARBA" id="ARBA00022771"/>
    </source>
</evidence>
<evidence type="ECO:0000259" key="6">
    <source>
        <dbReference type="PROSITE" id="PS51805"/>
    </source>
</evidence>
<dbReference type="GO" id="GO:0005634">
    <property type="term" value="C:nucleus"/>
    <property type="evidence" value="ECO:0007669"/>
    <property type="project" value="TreeGrafter"/>
</dbReference>
<dbReference type="GO" id="GO:0008270">
    <property type="term" value="F:zinc ion binding"/>
    <property type="evidence" value="ECO:0007669"/>
    <property type="project" value="UniProtKB-KW"/>
</dbReference>
<dbReference type="Gene3D" id="3.30.40.10">
    <property type="entry name" value="Zinc/RING finger domain, C3HC4 (zinc finger)"/>
    <property type="match status" value="1"/>
</dbReference>
<dbReference type="EnsemblMetazoa" id="XM_019905300.1">
    <property type="protein sequence ID" value="XP_019760859.1"/>
    <property type="gene ID" value="LOC109538183"/>
</dbReference>
<feature type="region of interest" description="Disordered" evidence="5">
    <location>
        <begin position="1"/>
        <end position="20"/>
    </location>
</feature>
<dbReference type="CDD" id="cd15668">
    <property type="entry name" value="ePHD_RAI1_like"/>
    <property type="match status" value="1"/>
</dbReference>
<feature type="compositionally biased region" description="Basic and acidic residues" evidence="5">
    <location>
        <begin position="241"/>
        <end position="250"/>
    </location>
</feature>
<keyword evidence="4" id="KW-0862">Zinc</keyword>
<dbReference type="GO" id="GO:0006357">
    <property type="term" value="P:regulation of transcription by RNA polymerase II"/>
    <property type="evidence" value="ECO:0007669"/>
    <property type="project" value="TreeGrafter"/>
</dbReference>
<dbReference type="EnsemblMetazoa" id="XM_019905298.1">
    <property type="protein sequence ID" value="XP_019760857.1"/>
    <property type="gene ID" value="LOC109538183"/>
</dbReference>
<evidence type="ECO:0000256" key="5">
    <source>
        <dbReference type="SAM" id="MobiDB-lite"/>
    </source>
</evidence>
<dbReference type="Pfam" id="PF13771">
    <property type="entry name" value="zf-HC5HC2H"/>
    <property type="match status" value="1"/>
</dbReference>
<dbReference type="InterPro" id="IPR013083">
    <property type="entry name" value="Znf_RING/FYVE/PHD"/>
</dbReference>
<dbReference type="EnsemblMetazoa" id="XM_019905297.1">
    <property type="protein sequence ID" value="XP_019760856.1"/>
    <property type="gene ID" value="LOC109538183"/>
</dbReference>
<feature type="compositionally biased region" description="Basic and acidic residues" evidence="5">
    <location>
        <begin position="678"/>
        <end position="712"/>
    </location>
</feature>
<dbReference type="EnsemblMetazoa" id="XM_019905296.1">
    <property type="protein sequence ID" value="XP_019760855.1"/>
    <property type="gene ID" value="LOC109538183"/>
</dbReference>
<dbReference type="InterPro" id="IPR052440">
    <property type="entry name" value="Trans_Reg/Chrom_Remod"/>
</dbReference>
<feature type="compositionally biased region" description="Polar residues" evidence="5">
    <location>
        <begin position="256"/>
        <end position="298"/>
    </location>
</feature>
<keyword evidence="2" id="KW-0479">Metal-binding</keyword>
<feature type="domain" description="PHD-type" evidence="6">
    <location>
        <begin position="943"/>
        <end position="1052"/>
    </location>
</feature>
<dbReference type="Proteomes" id="UP000019118">
    <property type="component" value="Unassembled WGS sequence"/>
</dbReference>
<evidence type="ECO:0000313" key="7">
    <source>
        <dbReference type="EnsemblMetazoa" id="XP_019760857.1"/>
    </source>
</evidence>
<accession>A0AAR5PIZ3</accession>
<name>A0AAR5PIZ3_DENPD</name>
<feature type="compositionally biased region" description="Basic and acidic residues" evidence="5">
    <location>
        <begin position="300"/>
        <end position="319"/>
    </location>
</feature>
<reference evidence="8" key="1">
    <citation type="journal article" date="2013" name="Genome Biol.">
        <title>Draft genome of the mountain pine beetle, Dendroctonus ponderosae Hopkins, a major forest pest.</title>
        <authorList>
            <person name="Keeling C.I."/>
            <person name="Yuen M.M."/>
            <person name="Liao N.Y."/>
            <person name="Docking T.R."/>
            <person name="Chan S.K."/>
            <person name="Taylor G.A."/>
            <person name="Palmquist D.L."/>
            <person name="Jackman S.D."/>
            <person name="Nguyen A."/>
            <person name="Li M."/>
            <person name="Henderson H."/>
            <person name="Janes J.K."/>
            <person name="Zhao Y."/>
            <person name="Pandoh P."/>
            <person name="Moore R."/>
            <person name="Sperling F.A."/>
            <person name="Huber D.P."/>
            <person name="Birol I."/>
            <person name="Jones S.J."/>
            <person name="Bohlmann J."/>
        </authorList>
    </citation>
    <scope>NUCLEOTIDE SEQUENCE</scope>
</reference>
<feature type="region of interest" description="Disordered" evidence="5">
    <location>
        <begin position="240"/>
        <end position="331"/>
    </location>
</feature>
<keyword evidence="8" id="KW-1185">Reference proteome</keyword>
<dbReference type="EnsemblMetazoa" id="XM_019905299.1">
    <property type="protein sequence ID" value="XP_019760858.1"/>
    <property type="gene ID" value="LOC109538183"/>
</dbReference>
<feature type="compositionally biased region" description="Basic residues" evidence="5">
    <location>
        <begin position="735"/>
        <end position="751"/>
    </location>
</feature>
<dbReference type="AlphaFoldDB" id="A0AAR5PIZ3"/>
<feature type="compositionally biased region" description="Low complexity" evidence="5">
    <location>
        <begin position="784"/>
        <end position="794"/>
    </location>
</feature>
<evidence type="ECO:0000256" key="4">
    <source>
        <dbReference type="ARBA" id="ARBA00022833"/>
    </source>
</evidence>